<evidence type="ECO:0000259" key="7">
    <source>
        <dbReference type="Pfam" id="PF01095"/>
    </source>
</evidence>
<evidence type="ECO:0000313" key="8">
    <source>
        <dbReference type="EMBL" id="KAF9759761.1"/>
    </source>
</evidence>
<dbReference type="UniPathway" id="UPA00545">
    <property type="reaction ID" value="UER00823"/>
</dbReference>
<feature type="transmembrane region" description="Helical" evidence="6">
    <location>
        <begin position="490"/>
        <end position="509"/>
    </location>
</feature>
<accession>A0A8H7NPX2</accession>
<keyword evidence="6" id="KW-1133">Transmembrane helix</keyword>
<dbReference type="InterPro" id="IPR000070">
    <property type="entry name" value="Pectinesterase_cat"/>
</dbReference>
<evidence type="ECO:0000256" key="1">
    <source>
        <dbReference type="ARBA" id="ARBA00005184"/>
    </source>
</evidence>
<dbReference type="PANTHER" id="PTHR35394">
    <property type="entry name" value="DUF3176 DOMAIN-CONTAINING PROTEIN"/>
    <property type="match status" value="1"/>
</dbReference>
<keyword evidence="6" id="KW-0472">Membrane</keyword>
<evidence type="ECO:0000256" key="6">
    <source>
        <dbReference type="SAM" id="Phobius"/>
    </source>
</evidence>
<dbReference type="Gene3D" id="2.160.20.10">
    <property type="entry name" value="Single-stranded right-handed beta-helix, Pectin lyase-like"/>
    <property type="match status" value="1"/>
</dbReference>
<dbReference type="InterPro" id="IPR011050">
    <property type="entry name" value="Pectin_lyase_fold/virulence"/>
</dbReference>
<dbReference type="Pfam" id="PF01095">
    <property type="entry name" value="Pectinesterase"/>
    <property type="match status" value="1"/>
</dbReference>
<evidence type="ECO:0000313" key="9">
    <source>
        <dbReference type="Proteomes" id="UP000616885"/>
    </source>
</evidence>
<organism evidence="8 9">
    <name type="scientific">Bionectria ochroleuca</name>
    <name type="common">Gliocladium roseum</name>
    <dbReference type="NCBI Taxonomy" id="29856"/>
    <lineage>
        <taxon>Eukaryota</taxon>
        <taxon>Fungi</taxon>
        <taxon>Dikarya</taxon>
        <taxon>Ascomycota</taxon>
        <taxon>Pezizomycotina</taxon>
        <taxon>Sordariomycetes</taxon>
        <taxon>Hypocreomycetidae</taxon>
        <taxon>Hypocreales</taxon>
        <taxon>Bionectriaceae</taxon>
        <taxon>Clonostachys</taxon>
    </lineage>
</organism>
<keyword evidence="2" id="KW-0378">Hydrolase</keyword>
<evidence type="ECO:0000256" key="5">
    <source>
        <dbReference type="SAM" id="MobiDB-lite"/>
    </source>
</evidence>
<protein>
    <recommendedName>
        <fullName evidence="7">Pectinesterase catalytic domain-containing protein</fullName>
    </recommendedName>
</protein>
<keyword evidence="3" id="KW-0063">Aspartyl esterase</keyword>
<dbReference type="GO" id="GO:0030599">
    <property type="term" value="F:pectinesterase activity"/>
    <property type="evidence" value="ECO:0007669"/>
    <property type="project" value="InterPro"/>
</dbReference>
<evidence type="ECO:0000256" key="3">
    <source>
        <dbReference type="ARBA" id="ARBA00023085"/>
    </source>
</evidence>
<comment type="pathway">
    <text evidence="1">Glycan metabolism; pectin degradation; 2-dehydro-3-deoxy-D-gluconate from pectin: step 1/5.</text>
</comment>
<feature type="transmembrane region" description="Helical" evidence="6">
    <location>
        <begin position="52"/>
        <end position="76"/>
    </location>
</feature>
<gene>
    <name evidence="8" type="ORF">IM811_001455</name>
</gene>
<dbReference type="InterPro" id="IPR012334">
    <property type="entry name" value="Pectin_lyas_fold"/>
</dbReference>
<name>A0A8H7NPX2_BIOOC</name>
<reference evidence="8" key="1">
    <citation type="submission" date="2020-10" db="EMBL/GenBank/DDBJ databases">
        <title>High-Quality Genome Resource of Clonostachys rosea strain S41 by Oxford Nanopore Long-Read Sequencing.</title>
        <authorList>
            <person name="Wang H."/>
        </authorList>
    </citation>
    <scope>NUCLEOTIDE SEQUENCE</scope>
    <source>
        <strain evidence="8">S41</strain>
    </source>
</reference>
<comment type="caution">
    <text evidence="8">The sequence shown here is derived from an EMBL/GenBank/DDBJ whole genome shotgun (WGS) entry which is preliminary data.</text>
</comment>
<feature type="compositionally biased region" description="Polar residues" evidence="5">
    <location>
        <begin position="452"/>
        <end position="461"/>
    </location>
</feature>
<proteinExistence type="predicted"/>
<feature type="region of interest" description="Disordered" evidence="5">
    <location>
        <begin position="452"/>
        <end position="474"/>
    </location>
</feature>
<feature type="domain" description="Pectinesterase catalytic" evidence="7">
    <location>
        <begin position="552"/>
        <end position="783"/>
    </location>
</feature>
<dbReference type="GO" id="GO:0042545">
    <property type="term" value="P:cell wall modification"/>
    <property type="evidence" value="ECO:0007669"/>
    <property type="project" value="InterPro"/>
</dbReference>
<sequence length="835" mass="90304">MDTMGLRKPGLSTEVTQTYASVPFIKEDDGHTYNHAPSYPTQSGRVASPFRWWTLEMLSCLGAVACMAAIVAILIVYDGKPQDSWPINNFSINSMIALLATFCRTFFMVGVGAAICQGRWHQFSSRHDDKSFTLDDFGLFEHASKNPFASLWLIWRFKGRNTACIGAALSVFALAFGPFSQQMITVKLDTVEQASSGATGAVSRVTLVNSVIGYSSSWNPISSTKLAIYNGFMAPEIDIPSTVCPTGNCTWPIVPTVGVCGACVDTTPDIKFNRSSGSYCSVTAGKLEVKGQCGVSDFGTVFKIGAGSGKVFSLEDVPLEADAPNVIAEFGAIGVPASLTPEATLNKSLAAEVADKWHKANRTNGANDPTSNVTFIDIPASFNADPKDTYGLGYMQMYGMKSYFQKTVQGNVSADGTVGTKFSSTDYAEGLHNGFDDLESWMDRLTRSMTNEARTNGNLTKTKNDRSSKDKSERYSGTALSNQAIYFVRWTWIIYPAAVVLISVLYLALEVVRTASMDDVRPWKDDPLMPLYLDLDEQLKQQVYQGLTEGAIIVSKSGGDYKTIQEAVNAASASAAVIFIQPGTYEEQVLIESGVSALTIYGYTEDDQDYSKNEVILTHSLGADEAGSNDASGTLRAKNDGLKVYNINIENSRGKGTQAIALSAYGSEQGYYGCQFLGYQDTILTSKGNHYFHGCYIEGATDFIFGQDSIAWFENCTIGISAKGYITANGRDEASNPGWYVINKSTVKALSGVKEGATYLGRPWREYARVVFQNSELGAVVNSGNKFDGTSGTQAKNAGTVLDPSEFYEYTVDAVEDVPDIVSKGAGRQASICPS</sequence>
<dbReference type="EMBL" id="JADCTT010000001">
    <property type="protein sequence ID" value="KAF9759761.1"/>
    <property type="molecule type" value="Genomic_DNA"/>
</dbReference>
<dbReference type="Proteomes" id="UP000616885">
    <property type="component" value="Unassembled WGS sequence"/>
</dbReference>
<dbReference type="Pfam" id="PF11374">
    <property type="entry name" value="DUF3176"/>
    <property type="match status" value="1"/>
</dbReference>
<dbReference type="PANTHER" id="PTHR35394:SF5">
    <property type="entry name" value="DUF3176 DOMAIN-CONTAINING PROTEIN"/>
    <property type="match status" value="1"/>
</dbReference>
<evidence type="ECO:0000256" key="4">
    <source>
        <dbReference type="PROSITE-ProRule" id="PRU10040"/>
    </source>
</evidence>
<feature type="active site" evidence="4">
    <location>
        <position position="702"/>
    </location>
</feature>
<dbReference type="InterPro" id="IPR021514">
    <property type="entry name" value="DUF3176"/>
</dbReference>
<dbReference type="AlphaFoldDB" id="A0A8H7NPX2"/>
<dbReference type="GO" id="GO:0045490">
    <property type="term" value="P:pectin catabolic process"/>
    <property type="evidence" value="ECO:0007669"/>
    <property type="project" value="UniProtKB-UniPathway"/>
</dbReference>
<feature type="transmembrane region" description="Helical" evidence="6">
    <location>
        <begin position="96"/>
        <end position="116"/>
    </location>
</feature>
<evidence type="ECO:0000256" key="2">
    <source>
        <dbReference type="ARBA" id="ARBA00022801"/>
    </source>
</evidence>
<keyword evidence="6" id="KW-0812">Transmembrane</keyword>
<dbReference type="PROSITE" id="PS00503">
    <property type="entry name" value="PECTINESTERASE_2"/>
    <property type="match status" value="1"/>
</dbReference>
<dbReference type="InterPro" id="IPR033131">
    <property type="entry name" value="Pectinesterase_Asp_AS"/>
</dbReference>
<feature type="compositionally biased region" description="Basic and acidic residues" evidence="5">
    <location>
        <begin position="462"/>
        <end position="474"/>
    </location>
</feature>
<dbReference type="SUPFAM" id="SSF51126">
    <property type="entry name" value="Pectin lyase-like"/>
    <property type="match status" value="1"/>
</dbReference>